<reference evidence="5 6" key="1">
    <citation type="submission" date="2024-06" db="EMBL/GenBank/DDBJ databases">
        <title>The Natural Products Discovery Center: Release of the First 8490 Sequenced Strains for Exploring Actinobacteria Biosynthetic Diversity.</title>
        <authorList>
            <person name="Kalkreuter E."/>
            <person name="Kautsar S.A."/>
            <person name="Yang D."/>
            <person name="Bader C.D."/>
            <person name="Teijaro C.N."/>
            <person name="Fluegel L."/>
            <person name="Davis C.M."/>
            <person name="Simpson J.R."/>
            <person name="Lauterbach L."/>
            <person name="Steele A.D."/>
            <person name="Gui C."/>
            <person name="Meng S."/>
            <person name="Li G."/>
            <person name="Viehrig K."/>
            <person name="Ye F."/>
            <person name="Su P."/>
            <person name="Kiefer A.F."/>
            <person name="Nichols A."/>
            <person name="Cepeda A.J."/>
            <person name="Yan W."/>
            <person name="Fan B."/>
            <person name="Jiang Y."/>
            <person name="Adhikari A."/>
            <person name="Zheng C.-J."/>
            <person name="Schuster L."/>
            <person name="Cowan T.M."/>
            <person name="Smanski M.J."/>
            <person name="Chevrette M.G."/>
            <person name="De Carvalho L.P.S."/>
            <person name="Shen B."/>
        </authorList>
    </citation>
    <scope>NUCLEOTIDE SEQUENCE [LARGE SCALE GENOMIC DNA]</scope>
    <source>
        <strain evidence="5 6">NPDC006337</strain>
    </source>
</reference>
<evidence type="ECO:0000259" key="4">
    <source>
        <dbReference type="Pfam" id="PF13490"/>
    </source>
</evidence>
<evidence type="ECO:0000313" key="5">
    <source>
        <dbReference type="EMBL" id="MEU0707655.1"/>
    </source>
</evidence>
<gene>
    <name evidence="5" type="ORF">ABZ508_09815</name>
</gene>
<feature type="region of interest" description="Disordered" evidence="3">
    <location>
        <begin position="65"/>
        <end position="89"/>
    </location>
</feature>
<evidence type="ECO:0000256" key="1">
    <source>
        <dbReference type="ARBA" id="ARBA00023015"/>
    </source>
</evidence>
<keyword evidence="1" id="KW-0805">Transcription regulation</keyword>
<sequence length="89" mass="9769">MSNPPAGCDEIREWLGAYVLEALEPGEDAPIEIHLARCAACRSERDDLADVVRLLHEALPLPTEARMRGPYSRSPQTRGFTGAVPPWTA</sequence>
<evidence type="ECO:0000256" key="3">
    <source>
        <dbReference type="SAM" id="MobiDB-lite"/>
    </source>
</evidence>
<dbReference type="Gene3D" id="1.10.10.1320">
    <property type="entry name" value="Anti-sigma factor, zinc-finger domain"/>
    <property type="match status" value="1"/>
</dbReference>
<name>A0ABV2W5X0_9ACTN</name>
<evidence type="ECO:0000256" key="2">
    <source>
        <dbReference type="ARBA" id="ARBA00023163"/>
    </source>
</evidence>
<keyword evidence="2" id="KW-0804">Transcription</keyword>
<keyword evidence="6" id="KW-1185">Reference proteome</keyword>
<dbReference type="Pfam" id="PF13490">
    <property type="entry name" value="zf-HC2"/>
    <property type="match status" value="1"/>
</dbReference>
<dbReference type="InterPro" id="IPR041916">
    <property type="entry name" value="Anti_sigma_zinc_sf"/>
</dbReference>
<proteinExistence type="predicted"/>
<organism evidence="5 6">
    <name type="scientific">Streptomyces lavendulocolor</name>
    <dbReference type="NCBI Taxonomy" id="67316"/>
    <lineage>
        <taxon>Bacteria</taxon>
        <taxon>Bacillati</taxon>
        <taxon>Actinomycetota</taxon>
        <taxon>Actinomycetes</taxon>
        <taxon>Kitasatosporales</taxon>
        <taxon>Streptomycetaceae</taxon>
        <taxon>Streptomyces</taxon>
    </lineage>
</organism>
<evidence type="ECO:0000313" key="6">
    <source>
        <dbReference type="Proteomes" id="UP001550378"/>
    </source>
</evidence>
<dbReference type="Proteomes" id="UP001550378">
    <property type="component" value="Unassembled WGS sequence"/>
</dbReference>
<dbReference type="RefSeq" id="WP_189906729.1">
    <property type="nucleotide sequence ID" value="NZ_JBEXZO010000027.1"/>
</dbReference>
<feature type="domain" description="Putative zinc-finger" evidence="4">
    <location>
        <begin position="8"/>
        <end position="42"/>
    </location>
</feature>
<accession>A0ABV2W5X0</accession>
<dbReference type="EMBL" id="JBEXZR010000006">
    <property type="protein sequence ID" value="MEU0707655.1"/>
    <property type="molecule type" value="Genomic_DNA"/>
</dbReference>
<dbReference type="InterPro" id="IPR027383">
    <property type="entry name" value="Znf_put"/>
</dbReference>
<protein>
    <submittedName>
        <fullName evidence="5">Zf-HC2 domain-containing protein</fullName>
    </submittedName>
</protein>
<comment type="caution">
    <text evidence="5">The sequence shown here is derived from an EMBL/GenBank/DDBJ whole genome shotgun (WGS) entry which is preliminary data.</text>
</comment>